<proteinExistence type="predicted"/>
<name>A0A914MUG5_MELIC</name>
<dbReference type="WBParaSite" id="Minc3s02523g30447">
    <property type="protein sequence ID" value="Minc3s02523g30447"/>
    <property type="gene ID" value="Minc3s02523g30447"/>
</dbReference>
<evidence type="ECO:0000313" key="1">
    <source>
        <dbReference type="Proteomes" id="UP000887563"/>
    </source>
</evidence>
<keyword evidence="1" id="KW-1185">Reference proteome</keyword>
<dbReference type="AlphaFoldDB" id="A0A914MUG5"/>
<reference evidence="2" key="1">
    <citation type="submission" date="2022-11" db="UniProtKB">
        <authorList>
            <consortium name="WormBaseParasite"/>
        </authorList>
    </citation>
    <scope>IDENTIFICATION</scope>
</reference>
<sequence>MENLLAASRYVNRKSMRESLDSLASPVAVSRLLRREHLRRDLCAGRLLRRDICAQ</sequence>
<organism evidence="1 2">
    <name type="scientific">Meloidogyne incognita</name>
    <name type="common">Southern root-knot nematode worm</name>
    <name type="synonym">Oxyuris incognita</name>
    <dbReference type="NCBI Taxonomy" id="6306"/>
    <lineage>
        <taxon>Eukaryota</taxon>
        <taxon>Metazoa</taxon>
        <taxon>Ecdysozoa</taxon>
        <taxon>Nematoda</taxon>
        <taxon>Chromadorea</taxon>
        <taxon>Rhabditida</taxon>
        <taxon>Tylenchina</taxon>
        <taxon>Tylenchomorpha</taxon>
        <taxon>Tylenchoidea</taxon>
        <taxon>Meloidogynidae</taxon>
        <taxon>Meloidogyninae</taxon>
        <taxon>Meloidogyne</taxon>
        <taxon>Meloidogyne incognita group</taxon>
    </lineage>
</organism>
<evidence type="ECO:0000313" key="2">
    <source>
        <dbReference type="WBParaSite" id="Minc3s02523g30447"/>
    </source>
</evidence>
<protein>
    <submittedName>
        <fullName evidence="2">Uncharacterized protein</fullName>
    </submittedName>
</protein>
<dbReference type="Proteomes" id="UP000887563">
    <property type="component" value="Unplaced"/>
</dbReference>
<accession>A0A914MUG5</accession>